<protein>
    <submittedName>
        <fullName evidence="1">Uncharacterized protein</fullName>
    </submittedName>
</protein>
<accession>A0ABM8CXT1</accession>
<gene>
    <name evidence="1" type="ORF">IFM12276_28500</name>
</gene>
<name>A0ABM8CXT1_9NOCA</name>
<evidence type="ECO:0000313" key="2">
    <source>
        <dbReference type="Proteomes" id="UP001317870"/>
    </source>
</evidence>
<keyword evidence="2" id="KW-1185">Reference proteome</keyword>
<proteinExistence type="predicted"/>
<evidence type="ECO:0000313" key="1">
    <source>
        <dbReference type="EMBL" id="BDT99821.1"/>
    </source>
</evidence>
<reference evidence="1 2" key="1">
    <citation type="submission" date="2022-11" db="EMBL/GenBank/DDBJ databases">
        <title>Genome Sequencing of Nocardia sp. ON39_IFM12276 and assembly.</title>
        <authorList>
            <person name="Shimojima M."/>
            <person name="Toyokawa M."/>
            <person name="Uesaka K."/>
        </authorList>
    </citation>
    <scope>NUCLEOTIDE SEQUENCE [LARGE SCALE GENOMIC DNA]</scope>
    <source>
        <strain evidence="1 2">IFM 12276</strain>
    </source>
</reference>
<organism evidence="1 2">
    <name type="scientific">Nocardia sputorum</name>
    <dbReference type="NCBI Taxonomy" id="2984338"/>
    <lineage>
        <taxon>Bacteria</taxon>
        <taxon>Bacillati</taxon>
        <taxon>Actinomycetota</taxon>
        <taxon>Actinomycetes</taxon>
        <taxon>Mycobacteriales</taxon>
        <taxon>Nocardiaceae</taxon>
        <taxon>Nocardia</taxon>
    </lineage>
</organism>
<dbReference type="Proteomes" id="UP001317870">
    <property type="component" value="Chromosome"/>
</dbReference>
<sequence length="67" mass="7509">MWPPRSSRRIRHLHIEMGALTLDYQASAEQAQSVAEALAQGFPEFVITVDDDVSIDLPTLPCAELWD</sequence>
<dbReference type="EMBL" id="AP026978">
    <property type="protein sequence ID" value="BDT99821.1"/>
    <property type="molecule type" value="Genomic_DNA"/>
</dbReference>